<gene>
    <name evidence="1" type="ORF">Spb1_12220</name>
</gene>
<reference evidence="1 2" key="1">
    <citation type="submission" date="2019-02" db="EMBL/GenBank/DDBJ databases">
        <title>Deep-cultivation of Planctomycetes and their phenomic and genomic characterization uncovers novel biology.</title>
        <authorList>
            <person name="Wiegand S."/>
            <person name="Jogler M."/>
            <person name="Boedeker C."/>
            <person name="Pinto D."/>
            <person name="Vollmers J."/>
            <person name="Rivas-Marin E."/>
            <person name="Kohn T."/>
            <person name="Peeters S.H."/>
            <person name="Heuer A."/>
            <person name="Rast P."/>
            <person name="Oberbeckmann S."/>
            <person name="Bunk B."/>
            <person name="Jeske O."/>
            <person name="Meyerdierks A."/>
            <person name="Storesund J.E."/>
            <person name="Kallscheuer N."/>
            <person name="Luecker S."/>
            <person name="Lage O.M."/>
            <person name="Pohl T."/>
            <person name="Merkel B.J."/>
            <person name="Hornburger P."/>
            <person name="Mueller R.-W."/>
            <person name="Bruemmer F."/>
            <person name="Labrenz M."/>
            <person name="Spormann A.M."/>
            <person name="Op den Camp H."/>
            <person name="Overmann J."/>
            <person name="Amann R."/>
            <person name="Jetten M.S.M."/>
            <person name="Mascher T."/>
            <person name="Medema M.H."/>
            <person name="Devos D.P."/>
            <person name="Kaster A.-K."/>
            <person name="Ovreas L."/>
            <person name="Rohde M."/>
            <person name="Galperin M.Y."/>
            <person name="Jogler C."/>
        </authorList>
    </citation>
    <scope>NUCLEOTIDE SEQUENCE [LARGE SCALE GENOMIC DNA]</scope>
    <source>
        <strain evidence="1 2">Spb1</strain>
    </source>
</reference>
<name>A0A518GL90_9PLAN</name>
<keyword evidence="2" id="KW-1185">Reference proteome</keyword>
<evidence type="ECO:0000313" key="1">
    <source>
        <dbReference type="EMBL" id="QDV29337.1"/>
    </source>
</evidence>
<sequence>MFQVESECSGQRLGNHRRNMPAFDFPWCELTKTAFHQAADRKNFTGYADCGEVSGQQAPMIGRPGEMEHSMLSRSIVRIVELVARGGPIFACGQEEIMNGMQSTGWRMSVALMVLSASASMSGCFQTTVGGQTLPSAYYLEDDVQYFPAGPETRLYNQIQAMERYNLEREQLESSY</sequence>
<dbReference type="AlphaFoldDB" id="A0A518GL90"/>
<proteinExistence type="predicted"/>
<dbReference type="Proteomes" id="UP000315349">
    <property type="component" value="Chromosome"/>
</dbReference>
<organism evidence="1 2">
    <name type="scientific">Planctopirus ephydatiae</name>
    <dbReference type="NCBI Taxonomy" id="2528019"/>
    <lineage>
        <taxon>Bacteria</taxon>
        <taxon>Pseudomonadati</taxon>
        <taxon>Planctomycetota</taxon>
        <taxon>Planctomycetia</taxon>
        <taxon>Planctomycetales</taxon>
        <taxon>Planctomycetaceae</taxon>
        <taxon>Planctopirus</taxon>
    </lineage>
</organism>
<accession>A0A518GL90</accession>
<dbReference type="KEGG" id="peh:Spb1_12220"/>
<dbReference type="EMBL" id="CP036299">
    <property type="protein sequence ID" value="QDV29337.1"/>
    <property type="molecule type" value="Genomic_DNA"/>
</dbReference>
<evidence type="ECO:0000313" key="2">
    <source>
        <dbReference type="Proteomes" id="UP000315349"/>
    </source>
</evidence>
<protein>
    <submittedName>
        <fullName evidence="1">Uncharacterized protein</fullName>
    </submittedName>
</protein>